<dbReference type="Gene3D" id="2.40.170.20">
    <property type="entry name" value="TonB-dependent receptor, beta-barrel domain"/>
    <property type="match status" value="1"/>
</dbReference>
<evidence type="ECO:0000256" key="4">
    <source>
        <dbReference type="ARBA" id="ARBA00022692"/>
    </source>
</evidence>
<feature type="chain" id="PRO_5045102806" evidence="11">
    <location>
        <begin position="28"/>
        <end position="799"/>
    </location>
</feature>
<evidence type="ECO:0000256" key="11">
    <source>
        <dbReference type="SAM" id="SignalP"/>
    </source>
</evidence>
<gene>
    <name evidence="14" type="ORF">ACFPME_11665</name>
</gene>
<dbReference type="Pfam" id="PF00593">
    <property type="entry name" value="TonB_dep_Rec_b-barrel"/>
    <property type="match status" value="1"/>
</dbReference>
<reference evidence="15" key="1">
    <citation type="journal article" date="2019" name="Int. J. Syst. Evol. Microbiol.">
        <title>The Global Catalogue of Microorganisms (GCM) 10K type strain sequencing project: providing services to taxonomists for standard genome sequencing and annotation.</title>
        <authorList>
            <consortium name="The Broad Institute Genomics Platform"/>
            <consortium name="The Broad Institute Genome Sequencing Center for Infectious Disease"/>
            <person name="Wu L."/>
            <person name="Ma J."/>
        </authorList>
    </citation>
    <scope>NUCLEOTIDE SEQUENCE [LARGE SCALE GENOMIC DNA]</scope>
    <source>
        <strain evidence="15">JCM 17130</strain>
    </source>
</reference>
<dbReference type="InterPro" id="IPR036942">
    <property type="entry name" value="Beta-barrel_TonB_sf"/>
</dbReference>
<evidence type="ECO:0000256" key="9">
    <source>
        <dbReference type="RuleBase" id="RU003357"/>
    </source>
</evidence>
<evidence type="ECO:0000313" key="14">
    <source>
        <dbReference type="EMBL" id="MFC5437218.1"/>
    </source>
</evidence>
<feature type="compositionally biased region" description="Low complexity" evidence="10">
    <location>
        <begin position="68"/>
        <end position="81"/>
    </location>
</feature>
<name>A0ABW0JMQ2_9GAMM</name>
<dbReference type="PANTHER" id="PTHR47234:SF3">
    <property type="entry name" value="SECRETIN_TONB SHORT N-TERMINAL DOMAIN-CONTAINING PROTEIN"/>
    <property type="match status" value="1"/>
</dbReference>
<sequence>MKTSTLRNAISIALLVTAIGIGERAMAQDTTTDTATQGSAPVTQAPAKTPPKKSTDKSAAPAATNLPTVTVTGTRIRGGSTPSPVITIGSEQIRQEGFADLGEVIRSVPQNFSGGQNPGVAAGAATGGPSNQNVTGGSGLNLRGLGPDATLTLLNGRRMSYGGFSQAVDVSAIPVEAVERMEIVPDGASAIYGSDAVGGVANVILKRDFEGVTVGARYGDATEGGLSTHEYSATAGTTWATGGLIVAGKKSANDPIRSDQRDYTRSMYRPSTLWQGNDLRSGLLSLHQSLGDAAELHLDALGSTRDIQTDMAYASVYYPYRAQTHSTLVAPGVDLWLGGDWTLTLNGAVGNDKTSFAQPTVSSATGTVASDGRGAYSNKSRTYEIGAEGPLFTLPGGEARLATGAGYRRNHFLDQSLTRHTIAADGDQSSRFAYAELNLPLVGPEQGVGGVDRLALTGAVRTEDGDYGTVTTPKIGVIYAPSTDLSLKASWGKSFKAPTLSQRYSTQAAVYYTAATFGGAGYPADAAVLWLSGGSADLRPERARTWSTSLAFHPAALPRLETELIWFDIDYTQRILQPITAYDVLGNPGYADFVDYQPSADAQATALAGASNFYNYVGTPYDASKVVAIIDGRYVNASRQRIKGVDLSGSYRFHLGAGRLTVRGSASWLDSTQALTTTQTPYDLAGTLFHPAKTSTRLGAVWSQGGISASLFGNYKSGVTDTVHGTKGASFTTFDTTLRYDTGKRDDMLADMSFELAAQNLLDRAPPLYVAASLTYAPYDSTNYSAMGRFLSLSVTKHW</sequence>
<keyword evidence="4 8" id="KW-0812">Transmembrane</keyword>
<accession>A0ABW0JMQ2</accession>
<evidence type="ECO:0000256" key="1">
    <source>
        <dbReference type="ARBA" id="ARBA00004571"/>
    </source>
</evidence>
<evidence type="ECO:0000256" key="6">
    <source>
        <dbReference type="ARBA" id="ARBA00023136"/>
    </source>
</evidence>
<keyword evidence="6 8" id="KW-0472">Membrane</keyword>
<proteinExistence type="inferred from homology"/>
<comment type="subcellular location">
    <subcellularLocation>
        <location evidence="1 8">Cell outer membrane</location>
        <topology evidence="1 8">Multi-pass membrane protein</topology>
    </subcellularLocation>
</comment>
<keyword evidence="11" id="KW-0732">Signal</keyword>
<keyword evidence="14" id="KW-0675">Receptor</keyword>
<dbReference type="InterPro" id="IPR000531">
    <property type="entry name" value="Beta-barrel_TonB"/>
</dbReference>
<evidence type="ECO:0000256" key="10">
    <source>
        <dbReference type="SAM" id="MobiDB-lite"/>
    </source>
</evidence>
<feature type="domain" description="TonB-dependent receptor-like beta-barrel" evidence="12">
    <location>
        <begin position="332"/>
        <end position="761"/>
    </location>
</feature>
<feature type="compositionally biased region" description="Low complexity" evidence="10">
    <location>
        <begin position="119"/>
        <end position="128"/>
    </location>
</feature>
<feature type="region of interest" description="Disordered" evidence="10">
    <location>
        <begin position="109"/>
        <end position="141"/>
    </location>
</feature>
<feature type="signal peptide" evidence="11">
    <location>
        <begin position="1"/>
        <end position="27"/>
    </location>
</feature>
<evidence type="ECO:0000256" key="5">
    <source>
        <dbReference type="ARBA" id="ARBA00023077"/>
    </source>
</evidence>
<keyword evidence="15" id="KW-1185">Reference proteome</keyword>
<evidence type="ECO:0000256" key="7">
    <source>
        <dbReference type="ARBA" id="ARBA00023237"/>
    </source>
</evidence>
<evidence type="ECO:0000256" key="3">
    <source>
        <dbReference type="ARBA" id="ARBA00022452"/>
    </source>
</evidence>
<dbReference type="PROSITE" id="PS52016">
    <property type="entry name" value="TONB_DEPENDENT_REC_3"/>
    <property type="match status" value="1"/>
</dbReference>
<dbReference type="CDD" id="cd01347">
    <property type="entry name" value="ligand_gated_channel"/>
    <property type="match status" value="1"/>
</dbReference>
<evidence type="ECO:0000259" key="13">
    <source>
        <dbReference type="Pfam" id="PF07715"/>
    </source>
</evidence>
<dbReference type="Proteomes" id="UP001596013">
    <property type="component" value="Unassembled WGS sequence"/>
</dbReference>
<keyword evidence="7 8" id="KW-0998">Cell outer membrane</keyword>
<organism evidence="14 15">
    <name type="scientific">Rhodanobacter umsongensis</name>
    <dbReference type="NCBI Taxonomy" id="633153"/>
    <lineage>
        <taxon>Bacteria</taxon>
        <taxon>Pseudomonadati</taxon>
        <taxon>Pseudomonadota</taxon>
        <taxon>Gammaproteobacteria</taxon>
        <taxon>Lysobacterales</taxon>
        <taxon>Rhodanobacteraceae</taxon>
        <taxon>Rhodanobacter</taxon>
    </lineage>
</organism>
<dbReference type="InterPro" id="IPR039426">
    <property type="entry name" value="TonB-dep_rcpt-like"/>
</dbReference>
<comment type="caution">
    <text evidence="14">The sequence shown here is derived from an EMBL/GenBank/DDBJ whole genome shotgun (WGS) entry which is preliminary data.</text>
</comment>
<comment type="similarity">
    <text evidence="8 9">Belongs to the TonB-dependent receptor family.</text>
</comment>
<feature type="domain" description="TonB-dependent receptor plug" evidence="13">
    <location>
        <begin position="80"/>
        <end position="200"/>
    </location>
</feature>
<dbReference type="EMBL" id="JBHSMK010000005">
    <property type="protein sequence ID" value="MFC5437218.1"/>
    <property type="molecule type" value="Genomic_DNA"/>
</dbReference>
<dbReference type="SUPFAM" id="SSF56935">
    <property type="entry name" value="Porins"/>
    <property type="match status" value="1"/>
</dbReference>
<protein>
    <submittedName>
        <fullName evidence="14">TonB-dependent receptor plug domain-containing protein</fullName>
    </submittedName>
</protein>
<evidence type="ECO:0000259" key="12">
    <source>
        <dbReference type="Pfam" id="PF00593"/>
    </source>
</evidence>
<keyword evidence="5 9" id="KW-0798">TonB box</keyword>
<dbReference type="InterPro" id="IPR012910">
    <property type="entry name" value="Plug_dom"/>
</dbReference>
<dbReference type="InterPro" id="IPR037066">
    <property type="entry name" value="Plug_dom_sf"/>
</dbReference>
<dbReference type="PANTHER" id="PTHR47234">
    <property type="match status" value="1"/>
</dbReference>
<evidence type="ECO:0000256" key="8">
    <source>
        <dbReference type="PROSITE-ProRule" id="PRU01360"/>
    </source>
</evidence>
<dbReference type="Gene3D" id="2.170.130.10">
    <property type="entry name" value="TonB-dependent receptor, plug domain"/>
    <property type="match status" value="1"/>
</dbReference>
<feature type="region of interest" description="Disordered" evidence="10">
    <location>
        <begin position="29"/>
        <end position="89"/>
    </location>
</feature>
<evidence type="ECO:0000313" key="15">
    <source>
        <dbReference type="Proteomes" id="UP001596013"/>
    </source>
</evidence>
<dbReference type="Pfam" id="PF07715">
    <property type="entry name" value="Plug"/>
    <property type="match status" value="1"/>
</dbReference>
<keyword evidence="3 8" id="KW-1134">Transmembrane beta strand</keyword>
<dbReference type="RefSeq" id="WP_377305395.1">
    <property type="nucleotide sequence ID" value="NZ_JBHSMK010000005.1"/>
</dbReference>
<keyword evidence="2 8" id="KW-0813">Transport</keyword>
<evidence type="ECO:0000256" key="2">
    <source>
        <dbReference type="ARBA" id="ARBA00022448"/>
    </source>
</evidence>